<feature type="compositionally biased region" description="Polar residues" evidence="5">
    <location>
        <begin position="127"/>
        <end position="136"/>
    </location>
</feature>
<dbReference type="OrthoDB" id="1431247at2759"/>
<comment type="caution">
    <text evidence="7">The sequence shown here is derived from an EMBL/GenBank/DDBJ whole genome shotgun (WGS) entry which is preliminary data.</text>
</comment>
<evidence type="ECO:0000256" key="5">
    <source>
        <dbReference type="SAM" id="MobiDB-lite"/>
    </source>
</evidence>
<dbReference type="Pfam" id="PF00011">
    <property type="entry name" value="HSP20"/>
    <property type="match status" value="2"/>
</dbReference>
<dbReference type="InterPro" id="IPR008978">
    <property type="entry name" value="HSP20-like_chaperone"/>
</dbReference>
<dbReference type="Gene3D" id="2.60.40.790">
    <property type="match status" value="1"/>
</dbReference>
<feature type="coiled-coil region" evidence="4">
    <location>
        <begin position="39"/>
        <end position="66"/>
    </location>
</feature>
<dbReference type="CDD" id="cd06464">
    <property type="entry name" value="ACD_sHsps-like"/>
    <property type="match status" value="1"/>
</dbReference>
<evidence type="ECO:0000256" key="1">
    <source>
        <dbReference type="ARBA" id="ARBA00023016"/>
    </source>
</evidence>
<accession>A0A9P4MVI0</accession>
<feature type="compositionally biased region" description="Low complexity" evidence="5">
    <location>
        <begin position="198"/>
        <end position="211"/>
    </location>
</feature>
<dbReference type="EMBL" id="ML993870">
    <property type="protein sequence ID" value="KAF2204696.1"/>
    <property type="molecule type" value="Genomic_DNA"/>
</dbReference>
<dbReference type="InterPro" id="IPR002068">
    <property type="entry name" value="A-crystallin/Hsp20_dom"/>
</dbReference>
<evidence type="ECO:0000259" key="6">
    <source>
        <dbReference type="PROSITE" id="PS01031"/>
    </source>
</evidence>
<evidence type="ECO:0000313" key="7">
    <source>
        <dbReference type="EMBL" id="KAF2204696.1"/>
    </source>
</evidence>
<dbReference type="AlphaFoldDB" id="A0A9P4MVI0"/>
<keyword evidence="8" id="KW-1185">Reference proteome</keyword>
<name>A0A9P4MVI0_9PLEO</name>
<dbReference type="Proteomes" id="UP000799536">
    <property type="component" value="Unassembled WGS sequence"/>
</dbReference>
<dbReference type="PANTHER" id="PTHR11527">
    <property type="entry name" value="HEAT-SHOCK PROTEIN 20 FAMILY MEMBER"/>
    <property type="match status" value="1"/>
</dbReference>
<organism evidence="7 8">
    <name type="scientific">Delitschia confertaspora ATCC 74209</name>
    <dbReference type="NCBI Taxonomy" id="1513339"/>
    <lineage>
        <taxon>Eukaryota</taxon>
        <taxon>Fungi</taxon>
        <taxon>Dikarya</taxon>
        <taxon>Ascomycota</taxon>
        <taxon>Pezizomycotina</taxon>
        <taxon>Dothideomycetes</taxon>
        <taxon>Pleosporomycetidae</taxon>
        <taxon>Pleosporales</taxon>
        <taxon>Delitschiaceae</taxon>
        <taxon>Delitschia</taxon>
    </lineage>
</organism>
<keyword evidence="1" id="KW-0346">Stress response</keyword>
<dbReference type="SUPFAM" id="SSF49764">
    <property type="entry name" value="HSP20-like chaperones"/>
    <property type="match status" value="1"/>
</dbReference>
<evidence type="ECO:0000256" key="2">
    <source>
        <dbReference type="PROSITE-ProRule" id="PRU00285"/>
    </source>
</evidence>
<dbReference type="InterPro" id="IPR031107">
    <property type="entry name" value="Small_HSP"/>
</dbReference>
<dbReference type="PROSITE" id="PS01031">
    <property type="entry name" value="SHSP"/>
    <property type="match status" value="1"/>
</dbReference>
<feature type="domain" description="SHSP" evidence="6">
    <location>
        <begin position="58"/>
        <end position="269"/>
    </location>
</feature>
<feature type="compositionally biased region" description="Basic and acidic residues" evidence="5">
    <location>
        <begin position="101"/>
        <end position="110"/>
    </location>
</feature>
<evidence type="ECO:0000256" key="4">
    <source>
        <dbReference type="SAM" id="Coils"/>
    </source>
</evidence>
<keyword evidence="4" id="KW-0175">Coiled coil</keyword>
<reference evidence="7" key="1">
    <citation type="journal article" date="2020" name="Stud. Mycol.">
        <title>101 Dothideomycetes genomes: a test case for predicting lifestyles and emergence of pathogens.</title>
        <authorList>
            <person name="Haridas S."/>
            <person name="Albert R."/>
            <person name="Binder M."/>
            <person name="Bloem J."/>
            <person name="Labutti K."/>
            <person name="Salamov A."/>
            <person name="Andreopoulos B."/>
            <person name="Baker S."/>
            <person name="Barry K."/>
            <person name="Bills G."/>
            <person name="Bluhm B."/>
            <person name="Cannon C."/>
            <person name="Castanera R."/>
            <person name="Culley D."/>
            <person name="Daum C."/>
            <person name="Ezra D."/>
            <person name="Gonzalez J."/>
            <person name="Henrissat B."/>
            <person name="Kuo A."/>
            <person name="Liang C."/>
            <person name="Lipzen A."/>
            <person name="Lutzoni F."/>
            <person name="Magnuson J."/>
            <person name="Mondo S."/>
            <person name="Nolan M."/>
            <person name="Ohm R."/>
            <person name="Pangilinan J."/>
            <person name="Park H.-J."/>
            <person name="Ramirez L."/>
            <person name="Alfaro M."/>
            <person name="Sun H."/>
            <person name="Tritt A."/>
            <person name="Yoshinaga Y."/>
            <person name="Zwiers L.-H."/>
            <person name="Turgeon B."/>
            <person name="Goodwin S."/>
            <person name="Spatafora J."/>
            <person name="Crous P."/>
            <person name="Grigoriev I."/>
        </authorList>
    </citation>
    <scope>NUCLEOTIDE SEQUENCE</scope>
    <source>
        <strain evidence="7">ATCC 74209</strain>
    </source>
</reference>
<comment type="similarity">
    <text evidence="2 3">Belongs to the small heat shock protein (HSP20) family.</text>
</comment>
<sequence length="269" mass="30448">MATFLMPRVAFAPAYCSPSRSYYGHPFAPNPRVSVNSFLSLIDDSIDRLQREVKRQTQQQRSFNARFDVRENQEGYQVYGDVPGFEQENIDIEISDEHTLKISGSTEKRAQPQIEVQPETEKMEVEVSSTEAPQTVENSEESRSETSSVKSYQPTVEDDFEDLGAHSDTVTTPASFTISKGEEKATEEPKSTDTAVIQSQPERQAPVQQQQKYQDRSWISERSFGSFTRTFRFPARIDSANVRASLRNGVLSVTVPKAPVPQIRRIMIQ</sequence>
<feature type="compositionally biased region" description="Basic and acidic residues" evidence="5">
    <location>
        <begin position="180"/>
        <end position="191"/>
    </location>
</feature>
<evidence type="ECO:0000313" key="8">
    <source>
        <dbReference type="Proteomes" id="UP000799536"/>
    </source>
</evidence>
<evidence type="ECO:0000256" key="3">
    <source>
        <dbReference type="RuleBase" id="RU003616"/>
    </source>
</evidence>
<gene>
    <name evidence="7" type="ORF">GQ43DRAFT_437672</name>
</gene>
<feature type="compositionally biased region" description="Polar residues" evidence="5">
    <location>
        <begin position="168"/>
        <end position="178"/>
    </location>
</feature>
<proteinExistence type="inferred from homology"/>
<feature type="region of interest" description="Disordered" evidence="5">
    <location>
        <begin position="101"/>
        <end position="215"/>
    </location>
</feature>
<protein>
    <submittedName>
        <fullName evidence="7">HSP20-like chaperone</fullName>
    </submittedName>
</protein>